<dbReference type="PRINTS" id="PR01217">
    <property type="entry name" value="PRICHEXTENSN"/>
</dbReference>
<feature type="region of interest" description="Disordered" evidence="7">
    <location>
        <begin position="92"/>
        <end position="118"/>
    </location>
</feature>
<keyword evidence="4 6" id="KW-0067">ATP-binding</keyword>
<feature type="region of interest" description="Disordered" evidence="7">
    <location>
        <begin position="26"/>
        <end position="49"/>
    </location>
</feature>
<dbReference type="GO" id="GO:0005737">
    <property type="term" value="C:cytoplasm"/>
    <property type="evidence" value="ECO:0007669"/>
    <property type="project" value="TreeGrafter"/>
</dbReference>
<proteinExistence type="inferred from homology"/>
<dbReference type="Pfam" id="PF00069">
    <property type="entry name" value="Pkinase"/>
    <property type="match status" value="2"/>
</dbReference>
<dbReference type="PANTHER" id="PTHR11042:SF190">
    <property type="entry name" value="MITOSIS INHIBITOR PROTEIN KINASE MIK1"/>
    <property type="match status" value="1"/>
</dbReference>
<feature type="domain" description="Protein kinase" evidence="8">
    <location>
        <begin position="253"/>
        <end position="808"/>
    </location>
</feature>
<keyword evidence="3" id="KW-0418">Kinase</keyword>
<evidence type="ECO:0000313" key="9">
    <source>
        <dbReference type="EMBL" id="KAJ3167511.1"/>
    </source>
</evidence>
<keyword evidence="1" id="KW-0808">Transferase</keyword>
<evidence type="ECO:0000259" key="8">
    <source>
        <dbReference type="PROSITE" id="PS50011"/>
    </source>
</evidence>
<evidence type="ECO:0000256" key="4">
    <source>
        <dbReference type="ARBA" id="ARBA00022840"/>
    </source>
</evidence>
<keyword evidence="2 6" id="KW-0547">Nucleotide-binding</keyword>
<feature type="compositionally biased region" description="Pro residues" evidence="7">
    <location>
        <begin position="500"/>
        <end position="513"/>
    </location>
</feature>
<feature type="binding site" evidence="6">
    <location>
        <position position="289"/>
    </location>
    <ligand>
        <name>ATP</name>
        <dbReference type="ChEBI" id="CHEBI:30616"/>
    </ligand>
</feature>
<protein>
    <recommendedName>
        <fullName evidence="8">Protein kinase domain-containing protein</fullName>
    </recommendedName>
</protein>
<dbReference type="SMART" id="SM00220">
    <property type="entry name" value="S_TKc"/>
    <property type="match status" value="1"/>
</dbReference>
<feature type="compositionally biased region" description="Pro residues" evidence="7">
    <location>
        <begin position="582"/>
        <end position="593"/>
    </location>
</feature>
<dbReference type="InterPro" id="IPR008271">
    <property type="entry name" value="Ser/Thr_kinase_AS"/>
</dbReference>
<feature type="region of interest" description="Disordered" evidence="7">
    <location>
        <begin position="172"/>
        <end position="213"/>
    </location>
</feature>
<feature type="region of interest" description="Disordered" evidence="7">
    <location>
        <begin position="732"/>
        <end position="771"/>
    </location>
</feature>
<dbReference type="Proteomes" id="UP001212152">
    <property type="component" value="Unassembled WGS sequence"/>
</dbReference>
<reference evidence="9" key="1">
    <citation type="submission" date="2020-05" db="EMBL/GenBank/DDBJ databases">
        <title>Phylogenomic resolution of chytrid fungi.</title>
        <authorList>
            <person name="Stajich J.E."/>
            <person name="Amses K."/>
            <person name="Simmons R."/>
            <person name="Seto K."/>
            <person name="Myers J."/>
            <person name="Bonds A."/>
            <person name="Quandt C.A."/>
            <person name="Barry K."/>
            <person name="Liu P."/>
            <person name="Grigoriev I."/>
            <person name="Longcore J.E."/>
            <person name="James T.Y."/>
        </authorList>
    </citation>
    <scope>NUCLEOTIDE SEQUENCE</scope>
    <source>
        <strain evidence="9">JEL0379</strain>
    </source>
</reference>
<dbReference type="SUPFAM" id="SSF56112">
    <property type="entry name" value="Protein kinase-like (PK-like)"/>
    <property type="match status" value="1"/>
</dbReference>
<evidence type="ECO:0000256" key="7">
    <source>
        <dbReference type="SAM" id="MobiDB-lite"/>
    </source>
</evidence>
<feature type="region of interest" description="Disordered" evidence="7">
    <location>
        <begin position="281"/>
        <end position="325"/>
    </location>
</feature>
<dbReference type="InterPro" id="IPR050339">
    <property type="entry name" value="CC_SR_Kinase"/>
</dbReference>
<feature type="compositionally biased region" description="Pro residues" evidence="7">
    <location>
        <begin position="548"/>
        <end position="561"/>
    </location>
</feature>
<dbReference type="AlphaFoldDB" id="A0AAD5TDE5"/>
<dbReference type="InterPro" id="IPR017441">
    <property type="entry name" value="Protein_kinase_ATP_BS"/>
</dbReference>
<dbReference type="PANTHER" id="PTHR11042">
    <property type="entry name" value="EUKARYOTIC TRANSLATION INITIATION FACTOR 2-ALPHA KINASE EIF2-ALPHA KINASE -RELATED"/>
    <property type="match status" value="1"/>
</dbReference>
<dbReference type="GO" id="GO:0004713">
    <property type="term" value="F:protein tyrosine kinase activity"/>
    <property type="evidence" value="ECO:0007669"/>
    <property type="project" value="TreeGrafter"/>
</dbReference>
<evidence type="ECO:0000313" key="10">
    <source>
        <dbReference type="Proteomes" id="UP001212152"/>
    </source>
</evidence>
<feature type="compositionally biased region" description="Pro residues" evidence="7">
    <location>
        <begin position="633"/>
        <end position="642"/>
    </location>
</feature>
<evidence type="ECO:0000256" key="2">
    <source>
        <dbReference type="ARBA" id="ARBA00022741"/>
    </source>
</evidence>
<dbReference type="GO" id="GO:0110031">
    <property type="term" value="P:negative regulation of G2/MI transition of meiotic cell cycle"/>
    <property type="evidence" value="ECO:0007669"/>
    <property type="project" value="TreeGrafter"/>
</dbReference>
<dbReference type="Gene3D" id="3.30.200.20">
    <property type="entry name" value="Phosphorylase Kinase, domain 1"/>
    <property type="match status" value="1"/>
</dbReference>
<evidence type="ECO:0000256" key="1">
    <source>
        <dbReference type="ARBA" id="ARBA00022679"/>
    </source>
</evidence>
<dbReference type="PROSITE" id="PS50011">
    <property type="entry name" value="PROTEIN_KINASE_DOM"/>
    <property type="match status" value="1"/>
</dbReference>
<dbReference type="PROSITE" id="PS00107">
    <property type="entry name" value="PROTEIN_KINASE_ATP"/>
    <property type="match status" value="1"/>
</dbReference>
<feature type="compositionally biased region" description="Basic and acidic residues" evidence="7">
    <location>
        <begin position="92"/>
        <end position="104"/>
    </location>
</feature>
<comment type="similarity">
    <text evidence="5">Belongs to the protein kinase superfamily. Ser/Thr protein kinase family. GCN2 subfamily.</text>
</comment>
<feature type="compositionally biased region" description="Low complexity" evidence="7">
    <location>
        <begin position="316"/>
        <end position="325"/>
    </location>
</feature>
<sequence>MDRDYPQSPFKKGSIFYSLTAADPPKDLARQLQGPPPSASACPPKSKNSIFDVPHTISKPAVSMDTAELEALRRGEVTEMEGVVIGGGEATKDAAARTARDRPLVPHPPKRSDSITVPLSHAAVTPRDASFPLPPSVTSPRNDVEAAFLTNANTTSRRGFIELDESLFNLLPPPSSVNSHPSLRRDQQATPHPPSSTPRQDTPAAEQPPKKSAKLIAAEQQAIRKRRKEHEEAIGAVVTSPAMWDNINLTFLPTKRNFLGEGRYAQVFLGYYTVSDESRAETTSPFPLKSPRPHQSALPDLRSPGKEVSSPTSLTPAQQQPQPSRAAEFLPCAVKRLHHTQEAQSIGLSEVYILRKLSPLHDNIVKFIGVKDEADVDSPKVRAELAAGSGSPKITALDGKNKDTRKEGTADPSMHLLVLLEYLPKGNMWDWVERNKQSVGRRLWLKWARQLAGAVECMHAQGIVHHDIKPHNILLSEYLDVRLADFGNACFVPEQSLELPDPPPSPNLKPSPAPTTQAPATPVVTLAAASPYPTPGSHSSPGSDERTPSPPPSLAPAPRPPGTSGAADTSTNPSAIAASPTLPTPLAHPPPSQRQPLPSTLLTPLCIPSRSPSRLSPSAASASSSSSATSHPARPPPSPVIPGSPSFPHSQTLHLGLSRGTAPYSAPELFTPALPYSFPVDIYSLGVTLYTVLTATEPFGLARTTTQLYMGARRGFFESGLQKGVGVDGIRYPPRGGAGEDCSERGSGGGDGGDGNLPQQTAKGYPRARFPNGDPVENAIAEIVHRCLETDPAKRCSASELVKMLAGLDDVAAAP</sequence>
<name>A0AAD5TDE5_9FUNG</name>
<evidence type="ECO:0000256" key="3">
    <source>
        <dbReference type="ARBA" id="ARBA00022777"/>
    </source>
</evidence>
<feature type="compositionally biased region" description="Low complexity" evidence="7">
    <location>
        <begin position="514"/>
        <end position="531"/>
    </location>
</feature>
<feature type="region of interest" description="Disordered" evidence="7">
    <location>
        <begin position="495"/>
        <end position="654"/>
    </location>
</feature>
<gene>
    <name evidence="9" type="ORF">HDU87_001504</name>
</gene>
<dbReference type="GO" id="GO:0005634">
    <property type="term" value="C:nucleus"/>
    <property type="evidence" value="ECO:0007669"/>
    <property type="project" value="TreeGrafter"/>
</dbReference>
<dbReference type="InterPro" id="IPR000719">
    <property type="entry name" value="Prot_kinase_dom"/>
</dbReference>
<keyword evidence="10" id="KW-1185">Reference proteome</keyword>
<comment type="caution">
    <text evidence="9">The sequence shown here is derived from an EMBL/GenBank/DDBJ whole genome shotgun (WGS) entry which is preliminary data.</text>
</comment>
<feature type="compositionally biased region" description="Gly residues" evidence="7">
    <location>
        <begin position="746"/>
        <end position="755"/>
    </location>
</feature>
<dbReference type="CDD" id="cd00180">
    <property type="entry name" value="PKc"/>
    <property type="match status" value="1"/>
</dbReference>
<evidence type="ECO:0000256" key="6">
    <source>
        <dbReference type="PROSITE-ProRule" id="PRU10141"/>
    </source>
</evidence>
<dbReference type="GO" id="GO:0005524">
    <property type="term" value="F:ATP binding"/>
    <property type="evidence" value="ECO:0007669"/>
    <property type="project" value="UniProtKB-UniRule"/>
</dbReference>
<organism evidence="9 10">
    <name type="scientific">Geranomyces variabilis</name>
    <dbReference type="NCBI Taxonomy" id="109894"/>
    <lineage>
        <taxon>Eukaryota</taxon>
        <taxon>Fungi</taxon>
        <taxon>Fungi incertae sedis</taxon>
        <taxon>Chytridiomycota</taxon>
        <taxon>Chytridiomycota incertae sedis</taxon>
        <taxon>Chytridiomycetes</taxon>
        <taxon>Spizellomycetales</taxon>
        <taxon>Powellomycetaceae</taxon>
        <taxon>Geranomyces</taxon>
    </lineage>
</organism>
<dbReference type="EMBL" id="JADGJQ010000137">
    <property type="protein sequence ID" value="KAJ3167511.1"/>
    <property type="molecule type" value="Genomic_DNA"/>
</dbReference>
<feature type="compositionally biased region" description="Low complexity" evidence="7">
    <location>
        <begin position="608"/>
        <end position="632"/>
    </location>
</feature>
<feature type="compositionally biased region" description="Low complexity" evidence="7">
    <location>
        <begin position="39"/>
        <end position="49"/>
    </location>
</feature>
<accession>A0AAD5TDE5</accession>
<dbReference type="InterPro" id="IPR011009">
    <property type="entry name" value="Kinase-like_dom_sf"/>
</dbReference>
<dbReference type="PROSITE" id="PS00108">
    <property type="entry name" value="PROTEIN_KINASE_ST"/>
    <property type="match status" value="1"/>
</dbReference>
<evidence type="ECO:0000256" key="5">
    <source>
        <dbReference type="ARBA" id="ARBA00037982"/>
    </source>
</evidence>
<dbReference type="Gene3D" id="1.10.510.10">
    <property type="entry name" value="Transferase(Phosphotransferase) domain 1"/>
    <property type="match status" value="2"/>
</dbReference>